<name>A0A562R8W8_9BRAD</name>
<dbReference type="Proteomes" id="UP000316291">
    <property type="component" value="Unassembled WGS sequence"/>
</dbReference>
<keyword evidence="1" id="KW-1133">Transmembrane helix</keyword>
<evidence type="ECO:0000259" key="2">
    <source>
        <dbReference type="Pfam" id="PF14067"/>
    </source>
</evidence>
<feature type="domain" description="LssY-like C-terminal" evidence="2">
    <location>
        <begin position="235"/>
        <end position="407"/>
    </location>
</feature>
<keyword evidence="1" id="KW-0812">Transmembrane</keyword>
<proteinExistence type="predicted"/>
<evidence type="ECO:0000313" key="3">
    <source>
        <dbReference type="EMBL" id="TWI65024.1"/>
    </source>
</evidence>
<evidence type="ECO:0000256" key="1">
    <source>
        <dbReference type="SAM" id="Phobius"/>
    </source>
</evidence>
<keyword evidence="1" id="KW-0472">Membrane</keyword>
<dbReference type="EMBL" id="VLLA01000016">
    <property type="protein sequence ID" value="TWI65024.1"/>
    <property type="molecule type" value="Genomic_DNA"/>
</dbReference>
<feature type="transmembrane region" description="Helical" evidence="1">
    <location>
        <begin position="20"/>
        <end position="39"/>
    </location>
</feature>
<gene>
    <name evidence="3" type="ORF">IQ16_05654</name>
</gene>
<dbReference type="Pfam" id="PF14067">
    <property type="entry name" value="LssY_C"/>
    <property type="match status" value="1"/>
</dbReference>
<dbReference type="InterPro" id="IPR025902">
    <property type="entry name" value="LssY-like-C_dom"/>
</dbReference>
<organism evidence="3 4">
    <name type="scientific">Bradyrhizobium huanghuaihaiense</name>
    <dbReference type="NCBI Taxonomy" id="990078"/>
    <lineage>
        <taxon>Bacteria</taxon>
        <taxon>Pseudomonadati</taxon>
        <taxon>Pseudomonadota</taxon>
        <taxon>Alphaproteobacteria</taxon>
        <taxon>Hyphomicrobiales</taxon>
        <taxon>Nitrobacteraceae</taxon>
        <taxon>Bradyrhizobium</taxon>
    </lineage>
</organism>
<keyword evidence="4" id="KW-1185">Reference proteome</keyword>
<evidence type="ECO:0000313" key="4">
    <source>
        <dbReference type="Proteomes" id="UP000316291"/>
    </source>
</evidence>
<dbReference type="AlphaFoldDB" id="A0A562R8W8"/>
<dbReference type="RefSeq" id="WP_018644957.1">
    <property type="nucleotide sequence ID" value="NZ_VLLA01000016.1"/>
</dbReference>
<accession>A0A562R8W8</accession>
<protein>
    <submittedName>
        <fullName evidence="3">LssY-like putative type I secretion system component LssY</fullName>
    </submittedName>
</protein>
<dbReference type="OrthoDB" id="3725455at2"/>
<comment type="caution">
    <text evidence="3">The sequence shown here is derived from an EMBL/GenBank/DDBJ whole genome shotgun (WGS) entry which is preliminary data.</text>
</comment>
<sequence>MNENVVALLNPIKTIRAHKILSVAFLALALTLIAVVNSFRFSPDPSGDASFINRAQQKSVPGIKVSASALGADESERSFGENLAGYNIQPVWLSIENETDEALALLPVTMDPDYYSAYEVSYRFHGALSWFANRARDEFFLKRQMPSELAPHSKTTGFVYGVLDAGIKYAHIMIVGKGRVESFDLALSVPGPPFVGTNIRAEKLYPGTKIEELDLSSLRERFANFDCCTKGAEGKRDGDPLNLVIIESKQDPIVPLIARGWHLARQLDFASAIETARAFLLRDPYQTSPVSPLYVFGRREDVVVQKARSTINERIHARFWLTPYTFENRRVWVGHVSRDIGVRLTDQTWNLTTHKIAPDVDFDRAYFLQDLIMSGFSERFGYVNGVGAAPPSAPRANLTGDPYYTDGLRAVIFLSNQITPLGKIDRLAWETPP</sequence>
<reference evidence="3 4" key="1">
    <citation type="journal article" date="2015" name="Stand. Genomic Sci.">
        <title>Genomic Encyclopedia of Bacterial and Archaeal Type Strains, Phase III: the genomes of soil and plant-associated and newly described type strains.</title>
        <authorList>
            <person name="Whitman W.B."/>
            <person name="Woyke T."/>
            <person name="Klenk H.P."/>
            <person name="Zhou Y."/>
            <person name="Lilburn T.G."/>
            <person name="Beck B.J."/>
            <person name="De Vos P."/>
            <person name="Vandamme P."/>
            <person name="Eisen J.A."/>
            <person name="Garrity G."/>
            <person name="Hugenholtz P."/>
            <person name="Kyrpides N.C."/>
        </authorList>
    </citation>
    <scope>NUCLEOTIDE SEQUENCE [LARGE SCALE GENOMIC DNA]</scope>
    <source>
        <strain evidence="3 4">CGMCC 1.10948</strain>
    </source>
</reference>